<keyword evidence="6" id="KW-0472">Membrane</keyword>
<keyword evidence="3" id="KW-0812">Transmembrane</keyword>
<dbReference type="InterPro" id="IPR050927">
    <property type="entry name" value="TRPM"/>
</dbReference>
<evidence type="ECO:0000256" key="2">
    <source>
        <dbReference type="ARBA" id="ARBA00022448"/>
    </source>
</evidence>
<keyword evidence="7" id="KW-0407">Ion channel</keyword>
<evidence type="ECO:0000256" key="8">
    <source>
        <dbReference type="SAM" id="MobiDB-lite"/>
    </source>
</evidence>
<accession>A0A8B8C8Q5</accession>
<dbReference type="GeneID" id="111117340"/>
<evidence type="ECO:0000313" key="13">
    <source>
        <dbReference type="RefSeq" id="XP_022312128.1"/>
    </source>
</evidence>
<evidence type="ECO:0000256" key="1">
    <source>
        <dbReference type="ARBA" id="ARBA00004141"/>
    </source>
</evidence>
<dbReference type="Proteomes" id="UP000694844">
    <property type="component" value="Chromosome 10"/>
</dbReference>
<dbReference type="Pfam" id="PF25508">
    <property type="entry name" value="TRPM2"/>
    <property type="match status" value="1"/>
</dbReference>
<dbReference type="RefSeq" id="XP_022312128.1">
    <property type="nucleotide sequence ID" value="XM_022456420.1"/>
</dbReference>
<evidence type="ECO:0000313" key="12">
    <source>
        <dbReference type="RefSeq" id="XP_022312127.1"/>
    </source>
</evidence>
<feature type="compositionally biased region" description="Basic and acidic residues" evidence="8">
    <location>
        <begin position="289"/>
        <end position="298"/>
    </location>
</feature>
<evidence type="ECO:0000256" key="5">
    <source>
        <dbReference type="ARBA" id="ARBA00023065"/>
    </source>
</evidence>
<dbReference type="InterPro" id="IPR057366">
    <property type="entry name" value="TRPM-like"/>
</dbReference>
<dbReference type="PANTHER" id="PTHR13800:SF12">
    <property type="entry name" value="TRANSIENT RECEPTOR POTENTIAL CATION CHANNEL SUBFAMILY M MEMBER-LIKE 2"/>
    <property type="match status" value="1"/>
</dbReference>
<dbReference type="Gene3D" id="3.40.50.450">
    <property type="match status" value="1"/>
</dbReference>
<keyword evidence="4" id="KW-1133">Transmembrane helix</keyword>
<feature type="compositionally biased region" description="Low complexity" evidence="8">
    <location>
        <begin position="312"/>
        <end position="325"/>
    </location>
</feature>
<proteinExistence type="predicted"/>
<comment type="subcellular location">
    <subcellularLocation>
        <location evidence="1">Membrane</location>
        <topology evidence="1">Multi-pass membrane protein</topology>
    </subcellularLocation>
</comment>
<organism evidence="11 13">
    <name type="scientific">Crassostrea virginica</name>
    <name type="common">Eastern oyster</name>
    <dbReference type="NCBI Taxonomy" id="6565"/>
    <lineage>
        <taxon>Eukaryota</taxon>
        <taxon>Metazoa</taxon>
        <taxon>Spiralia</taxon>
        <taxon>Lophotrochozoa</taxon>
        <taxon>Mollusca</taxon>
        <taxon>Bivalvia</taxon>
        <taxon>Autobranchia</taxon>
        <taxon>Pteriomorphia</taxon>
        <taxon>Ostreida</taxon>
        <taxon>Ostreoidea</taxon>
        <taxon>Ostreidae</taxon>
        <taxon>Crassostrea</taxon>
    </lineage>
</organism>
<evidence type="ECO:0000256" key="4">
    <source>
        <dbReference type="ARBA" id="ARBA00022989"/>
    </source>
</evidence>
<evidence type="ECO:0000256" key="3">
    <source>
        <dbReference type="ARBA" id="ARBA00022692"/>
    </source>
</evidence>
<feature type="domain" description="TRPM SLOG" evidence="9">
    <location>
        <begin position="27"/>
        <end position="219"/>
    </location>
</feature>
<dbReference type="KEGG" id="cvn:111117340"/>
<keyword evidence="5" id="KW-0406">Ion transport</keyword>
<dbReference type="AlphaFoldDB" id="A0A8B8C8Q5"/>
<dbReference type="OrthoDB" id="6077058at2759"/>
<dbReference type="GO" id="GO:0005886">
    <property type="term" value="C:plasma membrane"/>
    <property type="evidence" value="ECO:0007669"/>
    <property type="project" value="TreeGrafter"/>
</dbReference>
<feature type="domain" description="TRPM-like" evidence="10">
    <location>
        <begin position="380"/>
        <end position="575"/>
    </location>
</feature>
<name>A0A8B8C8Q5_CRAVI</name>
<evidence type="ECO:0000313" key="11">
    <source>
        <dbReference type="Proteomes" id="UP000694844"/>
    </source>
</evidence>
<feature type="compositionally biased region" description="Polar residues" evidence="8">
    <location>
        <begin position="299"/>
        <end position="311"/>
    </location>
</feature>
<dbReference type="PANTHER" id="PTHR13800">
    <property type="entry name" value="TRANSIENT RECEPTOR POTENTIAL CATION CHANNEL, SUBFAMILY M, MEMBER 6"/>
    <property type="match status" value="1"/>
</dbReference>
<protein>
    <submittedName>
        <fullName evidence="12 13">Uncharacterized protein LOC111117340</fullName>
    </submittedName>
</protein>
<gene>
    <name evidence="12 13" type="primary">LOC111117340</name>
</gene>
<evidence type="ECO:0000259" key="9">
    <source>
        <dbReference type="Pfam" id="PF18139"/>
    </source>
</evidence>
<reference evidence="12 13" key="1">
    <citation type="submission" date="2025-04" db="UniProtKB">
        <authorList>
            <consortium name="RefSeq"/>
        </authorList>
    </citation>
    <scope>IDENTIFICATION</scope>
    <source>
        <tissue evidence="12 13">Whole sample</tissue>
    </source>
</reference>
<dbReference type="GO" id="GO:0099604">
    <property type="term" value="F:ligand-gated calcium channel activity"/>
    <property type="evidence" value="ECO:0007669"/>
    <property type="project" value="TreeGrafter"/>
</dbReference>
<keyword evidence="2" id="KW-0813">Transport</keyword>
<evidence type="ECO:0000256" key="7">
    <source>
        <dbReference type="ARBA" id="ARBA00023303"/>
    </source>
</evidence>
<evidence type="ECO:0000259" key="10">
    <source>
        <dbReference type="Pfam" id="PF25508"/>
    </source>
</evidence>
<dbReference type="RefSeq" id="XP_022312127.1">
    <property type="nucleotide sequence ID" value="XM_022456419.1"/>
</dbReference>
<evidence type="ECO:0000256" key="6">
    <source>
        <dbReference type="ARBA" id="ARBA00023136"/>
    </source>
</evidence>
<dbReference type="Pfam" id="PF18139">
    <property type="entry name" value="LSDAT_euk"/>
    <property type="match status" value="1"/>
</dbReference>
<sequence>MSSNETSENNSNVQNTWKKIIDVVDVTPTMVFSVIGDSDSFVPRPWPKTVFQTALIDAAKSGGETWILYSGSEQGVSKAVEDAYLKYGNREFGTKNFERSIDYTNRHIKLISTTDTTVVGITQKDENHKETVVQCNLQYGELDNSLLDFEKFVSEQEVSFFSQRKDFRMPIPIAIIVCEGDVQTVAHTAEALQHRLPVIIMKGSGKAADLIPVYLERSDQLRKEARILFGMKFEESLFSTLKKDLEIIRENKDLVGIFDLNSDDPLKLSSIVGEAVVSCWSDEKTMTTMKKEVEKDTNQDPQETTPKETVNSDGQEGSLGSSGSSITMNQLKKKSMTLEEMTMKKLIERFKKQPRRDVLDPSFTTPTSLPLYFYFGYQLLQETNKWEECGHILLLEALKENRCDYVMVLLDRGVRLTKKNLPELYAQTVSCEACKFKKHDCFHMQWILKQILPPEAETICHQYIDAMKKIDRSPDKYGGRIETLKHDPVKSVAASAKRLCCKILNYEALNIVDQTTNEETRNTSDTSDILLWAIFANRKEIAEICWLRGTDHILSGLICSVLLHKLSKKALRVKEHCLSEDLEEHAKVPCNKLILM</sequence>
<keyword evidence="11" id="KW-1185">Reference proteome</keyword>
<dbReference type="InterPro" id="IPR041491">
    <property type="entry name" value="TRPM_SLOG"/>
</dbReference>
<feature type="region of interest" description="Disordered" evidence="8">
    <location>
        <begin position="289"/>
        <end position="326"/>
    </location>
</feature>